<dbReference type="InterPro" id="IPR019433">
    <property type="entry name" value="GPI_ManTrfase_II_coact_Pga1"/>
</dbReference>
<keyword evidence="5" id="KW-1185">Reference proteome</keyword>
<organism evidence="4 5">
    <name type="scientific">Penicillium nalgiovense</name>
    <dbReference type="NCBI Taxonomy" id="60175"/>
    <lineage>
        <taxon>Eukaryota</taxon>
        <taxon>Fungi</taxon>
        <taxon>Dikarya</taxon>
        <taxon>Ascomycota</taxon>
        <taxon>Pezizomycotina</taxon>
        <taxon>Eurotiomycetes</taxon>
        <taxon>Eurotiomycetidae</taxon>
        <taxon>Eurotiales</taxon>
        <taxon>Aspergillaceae</taxon>
        <taxon>Penicillium</taxon>
    </lineage>
</organism>
<keyword evidence="2" id="KW-0472">Membrane</keyword>
<keyword evidence="2" id="KW-0812">Transmembrane</keyword>
<evidence type="ECO:0000313" key="5">
    <source>
        <dbReference type="Proteomes" id="UP000191691"/>
    </source>
</evidence>
<dbReference type="GO" id="GO:0005789">
    <property type="term" value="C:endoplasmic reticulum membrane"/>
    <property type="evidence" value="ECO:0007669"/>
    <property type="project" value="TreeGrafter"/>
</dbReference>
<evidence type="ECO:0000256" key="3">
    <source>
        <dbReference type="SAM" id="SignalP"/>
    </source>
</evidence>
<accession>A0A1V6YPL2</accession>
<evidence type="ECO:0000256" key="1">
    <source>
        <dbReference type="SAM" id="MobiDB-lite"/>
    </source>
</evidence>
<dbReference type="PANTHER" id="PTHR28022">
    <property type="entry name" value="GPI MANNOSYLTRANSFERASE 2 SUBUNIT PGA1"/>
    <property type="match status" value="1"/>
</dbReference>
<dbReference type="Proteomes" id="UP000191691">
    <property type="component" value="Unassembled WGS sequence"/>
</dbReference>
<sequence length="254" mass="28073">MHIKLIPTLGLMLPLFTAVAQANVEKTIFLAPAPATVPSEEPDLDDLGLERLSPQRPVVRTRLNASFPTTEAPDGTDSWFFLENLNPGQRYEVRVCWLATQPTTFTLTTYPLSKTIEDKNLLSSLSMYTSDRLAALDPKLQANSIPRRGNPRSSKDPLDPAPTSDSVLFLHVYAAADYFSTNQALMQNVPPVAVDLILDPFVFNVFPRSLVPTAGWIVLVAVFALVIGRWAVKEVGRAVGDARRQSVLEEMKKK</sequence>
<comment type="caution">
    <text evidence="4">The sequence shown here is derived from an EMBL/GenBank/DDBJ whole genome shotgun (WGS) entry which is preliminary data.</text>
</comment>
<protein>
    <submittedName>
        <fullName evidence="4">Uncharacterized protein</fullName>
    </submittedName>
</protein>
<evidence type="ECO:0000313" key="4">
    <source>
        <dbReference type="EMBL" id="OQE89391.1"/>
    </source>
</evidence>
<gene>
    <name evidence="4" type="ORF">PENNAL_c0014G02066</name>
</gene>
<dbReference type="GO" id="GO:0031501">
    <property type="term" value="C:mannosyltransferase complex"/>
    <property type="evidence" value="ECO:0007669"/>
    <property type="project" value="TreeGrafter"/>
</dbReference>
<proteinExistence type="predicted"/>
<dbReference type="PANTHER" id="PTHR28022:SF1">
    <property type="entry name" value="GPI MANNOSYLTRANSFERASE 2 SUBUNIT PGA1"/>
    <property type="match status" value="1"/>
</dbReference>
<dbReference type="GO" id="GO:0006506">
    <property type="term" value="P:GPI anchor biosynthetic process"/>
    <property type="evidence" value="ECO:0007669"/>
    <property type="project" value="TreeGrafter"/>
</dbReference>
<keyword evidence="2" id="KW-1133">Transmembrane helix</keyword>
<dbReference type="GO" id="GO:0000030">
    <property type="term" value="F:mannosyltransferase activity"/>
    <property type="evidence" value="ECO:0007669"/>
    <property type="project" value="TreeGrafter"/>
</dbReference>
<feature type="chain" id="PRO_5013342850" evidence="3">
    <location>
        <begin position="23"/>
        <end position="254"/>
    </location>
</feature>
<feature type="region of interest" description="Disordered" evidence="1">
    <location>
        <begin position="140"/>
        <end position="161"/>
    </location>
</feature>
<reference evidence="5" key="1">
    <citation type="journal article" date="2017" name="Nat. Microbiol.">
        <title>Global analysis of biosynthetic gene clusters reveals vast potential of secondary metabolite production in Penicillium species.</title>
        <authorList>
            <person name="Nielsen J.C."/>
            <person name="Grijseels S."/>
            <person name="Prigent S."/>
            <person name="Ji B."/>
            <person name="Dainat J."/>
            <person name="Nielsen K.F."/>
            <person name="Frisvad J.C."/>
            <person name="Workman M."/>
            <person name="Nielsen J."/>
        </authorList>
    </citation>
    <scope>NUCLEOTIDE SEQUENCE [LARGE SCALE GENOMIC DNA]</scope>
    <source>
        <strain evidence="5">IBT 13039</strain>
    </source>
</reference>
<dbReference type="AlphaFoldDB" id="A0A1V6YPL2"/>
<evidence type="ECO:0000256" key="2">
    <source>
        <dbReference type="SAM" id="Phobius"/>
    </source>
</evidence>
<dbReference type="EMBL" id="MOOB01000014">
    <property type="protein sequence ID" value="OQE89391.1"/>
    <property type="molecule type" value="Genomic_DNA"/>
</dbReference>
<feature type="transmembrane region" description="Helical" evidence="2">
    <location>
        <begin position="214"/>
        <end position="232"/>
    </location>
</feature>
<name>A0A1V6YPL2_PENNA</name>
<feature type="signal peptide" evidence="3">
    <location>
        <begin position="1"/>
        <end position="22"/>
    </location>
</feature>
<keyword evidence="3" id="KW-0732">Signal</keyword>
<dbReference type="OMA" id="EVRVCWL"/>